<evidence type="ECO:0000313" key="4">
    <source>
        <dbReference type="EnsemblPlants" id="LPERR04G24880.1"/>
    </source>
</evidence>
<sequence>MAAILLNTAAAAAAVSPANPKLPSFPTRATRRRASRCQASSGSSTSGGGDDGGERFRGRGTTTWVTEYDVYELLGVERSSPQSEIKAAYRSLQKRCHPDVAGAKGHDMAIVLNEVYSLLSDPASRLAYDQEQAKQSEFVGYTGKPVYSTWVGGEAEQRAVFVDEVRCVGCLKCALYANKTFAVESVYGRARVVAQWADAEDKILDAIQTCPVDCISMVERSDLAALEFLMSKQPRGRVRVSEGNTVGARAPDIFNEVNRFKKRFEEMKQKSATRESEESEAARKSRTSAVHSIRSISNWWYWSPFKSPATTVLASLHLPPPPPSSSMPGDPVTDRLQEAAARRKAGVAPATAIRRDDYWKPQLNLPSMAEPHQRQTAAAPPRRETRRGAAAAAAGDGGERWGGIDLTAPLLMAIISAGFVGYNREEVVAGGGGGSGGIQEHVGGAAALGLVNSFELKVVLAAVTWFIIGAAIAGFVQFLARSEENFRK</sequence>
<feature type="region of interest" description="Disordered" evidence="1">
    <location>
        <begin position="16"/>
        <end position="59"/>
    </location>
</feature>
<reference evidence="4" key="3">
    <citation type="submission" date="2015-04" db="UniProtKB">
        <authorList>
            <consortium name="EnsemblPlants"/>
        </authorList>
    </citation>
    <scope>IDENTIFICATION</scope>
</reference>
<dbReference type="eggNOG" id="KOG0716">
    <property type="taxonomic scope" value="Eukaryota"/>
</dbReference>
<evidence type="ECO:0000256" key="1">
    <source>
        <dbReference type="SAM" id="MobiDB-lite"/>
    </source>
</evidence>
<evidence type="ECO:0000259" key="3">
    <source>
        <dbReference type="PROSITE" id="PS50076"/>
    </source>
</evidence>
<feature type="transmembrane region" description="Helical" evidence="2">
    <location>
        <begin position="458"/>
        <end position="480"/>
    </location>
</feature>
<feature type="region of interest" description="Disordered" evidence="1">
    <location>
        <begin position="363"/>
        <end position="394"/>
    </location>
</feature>
<dbReference type="AlphaFoldDB" id="A0A0D9WB34"/>
<accession>A0A0D9WB34</accession>
<dbReference type="SMART" id="SM00271">
    <property type="entry name" value="DnaJ"/>
    <property type="match status" value="1"/>
</dbReference>
<dbReference type="InterPro" id="IPR036869">
    <property type="entry name" value="J_dom_sf"/>
</dbReference>
<keyword evidence="2" id="KW-1133">Transmembrane helix</keyword>
<name>A0A0D9WB34_9ORYZ</name>
<dbReference type="PROSITE" id="PS50076">
    <property type="entry name" value="DNAJ_2"/>
    <property type="match status" value="1"/>
</dbReference>
<dbReference type="SUPFAM" id="SSF54862">
    <property type="entry name" value="4Fe-4S ferredoxins"/>
    <property type="match status" value="1"/>
</dbReference>
<dbReference type="CDD" id="cd06257">
    <property type="entry name" value="DnaJ"/>
    <property type="match status" value="1"/>
</dbReference>
<keyword evidence="2" id="KW-0812">Transmembrane</keyword>
<reference evidence="4 5" key="1">
    <citation type="submission" date="2012-08" db="EMBL/GenBank/DDBJ databases">
        <title>Oryza genome evolution.</title>
        <authorList>
            <person name="Wing R.A."/>
        </authorList>
    </citation>
    <scope>NUCLEOTIDE SEQUENCE</scope>
</reference>
<dbReference type="Gene3D" id="1.10.287.110">
    <property type="entry name" value="DnaJ domain"/>
    <property type="match status" value="1"/>
</dbReference>
<dbReference type="HOGENOM" id="CLU_588446_0_0_1"/>
<keyword evidence="2" id="KW-0472">Membrane</keyword>
<dbReference type="Proteomes" id="UP000032180">
    <property type="component" value="Chromosome 4"/>
</dbReference>
<dbReference type="Pfam" id="PF13370">
    <property type="entry name" value="Fer4_13"/>
    <property type="match status" value="1"/>
</dbReference>
<dbReference type="SUPFAM" id="SSF46565">
    <property type="entry name" value="Chaperone J-domain"/>
    <property type="match status" value="1"/>
</dbReference>
<dbReference type="InterPro" id="IPR001623">
    <property type="entry name" value="DnaJ_domain"/>
</dbReference>
<keyword evidence="5" id="KW-1185">Reference proteome</keyword>
<dbReference type="PANTHER" id="PTHR45295:SF1">
    <property type="entry name" value="CHAPERONE PROTEIN DNAJ C76, CHLOROPLASTIC"/>
    <property type="match status" value="1"/>
</dbReference>
<proteinExistence type="predicted"/>
<dbReference type="Pfam" id="PF00226">
    <property type="entry name" value="DnaJ"/>
    <property type="match status" value="1"/>
</dbReference>
<dbReference type="GO" id="GO:0005783">
    <property type="term" value="C:endoplasmic reticulum"/>
    <property type="evidence" value="ECO:0007669"/>
    <property type="project" value="UniProtKB-ARBA"/>
</dbReference>
<organism evidence="4 5">
    <name type="scientific">Leersia perrieri</name>
    <dbReference type="NCBI Taxonomy" id="77586"/>
    <lineage>
        <taxon>Eukaryota</taxon>
        <taxon>Viridiplantae</taxon>
        <taxon>Streptophyta</taxon>
        <taxon>Embryophyta</taxon>
        <taxon>Tracheophyta</taxon>
        <taxon>Spermatophyta</taxon>
        <taxon>Magnoliopsida</taxon>
        <taxon>Liliopsida</taxon>
        <taxon>Poales</taxon>
        <taxon>Poaceae</taxon>
        <taxon>BOP clade</taxon>
        <taxon>Oryzoideae</taxon>
        <taxon>Oryzeae</taxon>
        <taxon>Oryzinae</taxon>
        <taxon>Leersia</taxon>
    </lineage>
</organism>
<dbReference type="Gramene" id="LPERR04G24880.1">
    <property type="protein sequence ID" value="LPERR04G24880.1"/>
    <property type="gene ID" value="LPERR04G24880"/>
</dbReference>
<evidence type="ECO:0000313" key="5">
    <source>
        <dbReference type="Proteomes" id="UP000032180"/>
    </source>
</evidence>
<dbReference type="EnsemblPlants" id="LPERR04G24880.1">
    <property type="protein sequence ID" value="LPERR04G24880.1"/>
    <property type="gene ID" value="LPERR04G24880"/>
</dbReference>
<reference evidence="5" key="2">
    <citation type="submission" date="2013-12" db="EMBL/GenBank/DDBJ databases">
        <authorList>
            <person name="Yu Y."/>
            <person name="Lee S."/>
            <person name="de Baynast K."/>
            <person name="Wissotski M."/>
            <person name="Liu L."/>
            <person name="Talag J."/>
            <person name="Goicoechea J."/>
            <person name="Angelova A."/>
            <person name="Jetty R."/>
            <person name="Kudrna D."/>
            <person name="Golser W."/>
            <person name="Rivera L."/>
            <person name="Zhang J."/>
            <person name="Wing R."/>
        </authorList>
    </citation>
    <scope>NUCLEOTIDE SEQUENCE</scope>
</reference>
<dbReference type="PANTHER" id="PTHR45295">
    <property type="entry name" value="CHAPERONE PROTEIN DNAJ C76, CHLOROPLASTIC"/>
    <property type="match status" value="1"/>
</dbReference>
<dbReference type="STRING" id="77586.A0A0D9WB34"/>
<protein>
    <recommendedName>
        <fullName evidence="3">J domain-containing protein</fullName>
    </recommendedName>
</protein>
<dbReference type="PRINTS" id="PR00625">
    <property type="entry name" value="JDOMAIN"/>
</dbReference>
<evidence type="ECO:0000256" key="2">
    <source>
        <dbReference type="SAM" id="Phobius"/>
    </source>
</evidence>
<dbReference type="Gene3D" id="3.30.70.20">
    <property type="match status" value="1"/>
</dbReference>
<feature type="domain" description="J" evidence="3">
    <location>
        <begin position="69"/>
        <end position="132"/>
    </location>
</feature>